<dbReference type="InterPro" id="IPR036397">
    <property type="entry name" value="RNaseH_sf"/>
</dbReference>
<keyword evidence="9" id="KW-1185">Reference proteome</keyword>
<dbReference type="Gene3D" id="3.30.420.10">
    <property type="entry name" value="Ribonuclease H-like superfamily/Ribonuclease H"/>
    <property type="match status" value="2"/>
</dbReference>
<evidence type="ECO:0000256" key="1">
    <source>
        <dbReference type="ARBA" id="ARBA00022679"/>
    </source>
</evidence>
<keyword evidence="3" id="KW-0695">RNA-directed DNA polymerase</keyword>
<dbReference type="Pfam" id="PF13358">
    <property type="entry name" value="DDE_3"/>
    <property type="match status" value="1"/>
</dbReference>
<dbReference type="InterPro" id="IPR008906">
    <property type="entry name" value="HATC_C_dom"/>
</dbReference>
<evidence type="ECO:0000313" key="8">
    <source>
        <dbReference type="EMBL" id="KAH0813142.1"/>
    </source>
</evidence>
<dbReference type="InterPro" id="IPR012337">
    <property type="entry name" value="RNaseH-like_sf"/>
</dbReference>
<dbReference type="PANTHER" id="PTHR33939">
    <property type="entry name" value="PROTEIN CBG22215"/>
    <property type="match status" value="1"/>
</dbReference>
<evidence type="ECO:0000256" key="5">
    <source>
        <dbReference type="SAM" id="MobiDB-lite"/>
    </source>
</evidence>
<keyword evidence="4" id="KW-0175">Coiled coil</keyword>
<comment type="caution">
    <text evidence="8">The sequence shown here is derived from an EMBL/GenBank/DDBJ whole genome shotgun (WGS) entry which is preliminary data.</text>
</comment>
<dbReference type="GO" id="GO:0046983">
    <property type="term" value="F:protein dimerization activity"/>
    <property type="evidence" value="ECO:0007669"/>
    <property type="project" value="InterPro"/>
</dbReference>
<dbReference type="SUPFAM" id="SSF53098">
    <property type="entry name" value="Ribonuclease H-like"/>
    <property type="match status" value="1"/>
</dbReference>
<protein>
    <submittedName>
        <fullName evidence="8">Uncharacterized protein</fullName>
    </submittedName>
</protein>
<gene>
    <name evidence="8" type="ORF">GEV33_009649</name>
</gene>
<evidence type="ECO:0000259" key="7">
    <source>
        <dbReference type="Pfam" id="PF13358"/>
    </source>
</evidence>
<evidence type="ECO:0000313" key="9">
    <source>
        <dbReference type="Proteomes" id="UP000719412"/>
    </source>
</evidence>
<feature type="domain" description="Tc1-like transposase DDE" evidence="7">
    <location>
        <begin position="784"/>
        <end position="909"/>
    </location>
</feature>
<feature type="region of interest" description="Disordered" evidence="5">
    <location>
        <begin position="1485"/>
        <end position="1508"/>
    </location>
</feature>
<dbReference type="InterPro" id="IPR038717">
    <property type="entry name" value="Tc1-like_DDE_dom"/>
</dbReference>
<dbReference type="InterPro" id="IPR001969">
    <property type="entry name" value="Aspartic_peptidase_AS"/>
</dbReference>
<dbReference type="Proteomes" id="UP000719412">
    <property type="component" value="Unassembled WGS sequence"/>
</dbReference>
<dbReference type="Pfam" id="PF05699">
    <property type="entry name" value="Dimer_Tnp_hAT"/>
    <property type="match status" value="1"/>
</dbReference>
<name>A0A8J6LAL8_TENMO</name>
<feature type="region of interest" description="Disordered" evidence="5">
    <location>
        <begin position="667"/>
        <end position="686"/>
    </location>
</feature>
<dbReference type="GO" id="GO:0003676">
    <property type="term" value="F:nucleic acid binding"/>
    <property type="evidence" value="ECO:0007669"/>
    <property type="project" value="InterPro"/>
</dbReference>
<evidence type="ECO:0000259" key="6">
    <source>
        <dbReference type="Pfam" id="PF05699"/>
    </source>
</evidence>
<reference evidence="8" key="1">
    <citation type="journal article" date="2020" name="J Insects Food Feed">
        <title>The yellow mealworm (Tenebrio molitor) genome: a resource for the emerging insects as food and feed industry.</title>
        <authorList>
            <person name="Eriksson T."/>
            <person name="Andere A."/>
            <person name="Kelstrup H."/>
            <person name="Emery V."/>
            <person name="Picard C."/>
        </authorList>
    </citation>
    <scope>NUCLEOTIDE SEQUENCE</scope>
    <source>
        <strain evidence="8">Stoneville</strain>
        <tissue evidence="8">Whole head</tissue>
    </source>
</reference>
<evidence type="ECO:0000256" key="3">
    <source>
        <dbReference type="ARBA" id="ARBA00022918"/>
    </source>
</evidence>
<feature type="domain" description="HAT C-terminal dimerisation" evidence="6">
    <location>
        <begin position="733"/>
        <end position="780"/>
    </location>
</feature>
<dbReference type="GO" id="GO:0004190">
    <property type="term" value="F:aspartic-type endopeptidase activity"/>
    <property type="evidence" value="ECO:0007669"/>
    <property type="project" value="InterPro"/>
</dbReference>
<reference evidence="8" key="2">
    <citation type="submission" date="2021-08" db="EMBL/GenBank/DDBJ databases">
        <authorList>
            <person name="Eriksson T."/>
        </authorList>
    </citation>
    <scope>NUCLEOTIDE SEQUENCE</scope>
    <source>
        <strain evidence="8">Stoneville</strain>
        <tissue evidence="8">Whole head</tissue>
    </source>
</reference>
<proteinExistence type="predicted"/>
<dbReference type="PROSITE" id="PS00141">
    <property type="entry name" value="ASP_PROTEASE"/>
    <property type="match status" value="1"/>
</dbReference>
<organism evidence="8 9">
    <name type="scientific">Tenebrio molitor</name>
    <name type="common">Yellow mealworm beetle</name>
    <dbReference type="NCBI Taxonomy" id="7067"/>
    <lineage>
        <taxon>Eukaryota</taxon>
        <taxon>Metazoa</taxon>
        <taxon>Ecdysozoa</taxon>
        <taxon>Arthropoda</taxon>
        <taxon>Hexapoda</taxon>
        <taxon>Insecta</taxon>
        <taxon>Pterygota</taxon>
        <taxon>Neoptera</taxon>
        <taxon>Endopterygota</taxon>
        <taxon>Coleoptera</taxon>
        <taxon>Polyphaga</taxon>
        <taxon>Cucujiformia</taxon>
        <taxon>Tenebrionidae</taxon>
        <taxon>Tenebrio</taxon>
    </lineage>
</organism>
<sequence length="1923" mass="217304">MLAVKLVLCQMDFLYLNLLNNGFVRAFVPETCRSGVADQLGDWGGGTTWTNRLQRPLFGLPYVTTHYLHCKLAVNFPFLSLVAPSLRGFFGGSRCTFLSQCRNSTFVNAVQHLTDYGPVNRDRGGSRSRRVLDLKPEILQAVEKEPNVISHSKMAAGMEQCTTSSSVRAIGEELVEGQRFRARMSKIFGRLSVLISSPKETSTPATGKPSPGNMTILEYKWDHDEHKSVKKSRLEETSLEDEFKEVEKAKTLLARKRKQLLTRLGKETKALCLIVRENQNTNRKIKEVSNKLESTVSQMNTEEMHELLSTLGKEGIRKSTPDAPTPHCEECKRKYQHREVHHKSGNKQATPYGEAHNGSVVKVGRIVYSSNTCSVSTESGTLGEEVQRYTFIAGVHDRESGEEEANQPCRLRKLVEYVYQDEEVDIVIYTGSSKRATRAPEQETDGVEHWKIIGVTGQAEDMPLAAPESTVVTIQSMSSSAQENAVARDELTKIQKERLNQPALFVIQDCPTRWNSTFYMMERFAKLKDSLVLYLSANPIAMISPEDWINVQKFVQIMQPFEEITRNLSNSQVSISSFIPLIEVLMTTLQQEETKSDTSEQFQNFTRKLRDELNSSTRFGDLMKDDKYTIATYLDPRYKSKFFNNVVTEQVESKILNLIMIRTKDTNANQEDDCRPSTPSSPKRARIQIEPSTSCALQTLESLLNTNEDQLDPTTTDDNSDNLRLVLQSNILEYQKEKRLPLQQDPVKWWQSNGHKYHQLVPLVRQYLSAPPSSVASTKSGDYHDEMNSKNFETWLRQQLIPNWPPHSVLVLDNASYHNVVDEKEPCSNTRKAVMVDWLHKKNIDFDAGLTKPELYEIIKKYKNMSPDYRIDKILGEHGHEVVRLPPYSPEFNPIEKIWGVVKNWVATNNVTFKLNDVEALARRKFAELAPEKGKTITGQSYTTLLEKLKTAIQEKRPGMAKKKVLFHHDNAPSNFLRIHRIRGSPRLSVLPKTEKIFGWKKISVERRGFSLLTNIETGELKNGVEFFSLTSQHFASDLQMALKEYCVGLAKGLLSAILCQLCFVEFGCKPNSYLQFLPPPLLHESTDSRVHANVQHTANDWEDFRTSHRHLEDDPGIESTTYYTNDDYDIANLAYVKGAGKIEALRPQPPRSPLATDMLSFKDMTRESLPPLPRIDLPTLSGYLKQSLKGSAALVVQNVAVTDANFEPVWNEVCQRFTNWDDIVVFMTLRRLDSSTRLEWQHNLTNSDKQNKLIDSTYTSALPTFQQLELFLDHRIRALEMSAVESKPMQSLPNYRIVPVKARVHAVGAVSGSPGEQPTPRSDKRTCPLCKEDHTIFRCQSTFACRTGAQKHHTLFHDCYKRPDPPQRAPEPGQSASVNMVIVCSPTRKQTQTRALLDSGSEITLIADHVVDTSCSSRERYTLTAIILPKLTSRLPRQHIAPVDLLPIDWDKLADPYYFREARIGLILGADIYGSLLRQEETTKELNSITSGRPKRSQYPNNRSHPRARCEEHSCETYSRNVDGCFVVRLTRRPHVLLSGDEQSLVLCPILTISRTQTNPVGTFRTMPCNNRPRVVPSFELFSMPRAATLQDDQDLQRILWNSGEPGSAIDYRLQTIMYGTASAPFLESELFESWHPLNVITYSSVLPVSMKTHLVRRRYVSRSAPSSRKTYRTPCKRKIRARQVSSEPSMASSVRNPGSRHFVYTAISSARTERTCLLTALRAGSKRPSGEIGCDVTGSSRDQVYCVCANLTVARDFLLTIKESNAKRQSTLLALDLIQRGLTALLAVSSQQANATAAPAYGGIAARAPTVAPAVKHVPVTTPAPPKFKITIVPEPDCPGSRTTEDTKRILKSRSNREYSIRVDKIVALKENAVLLESRCDSILKLADSQVLKDLRLKAVPIRKKWPRMLVTDVPNNITQE</sequence>
<evidence type="ECO:0000256" key="4">
    <source>
        <dbReference type="SAM" id="Coils"/>
    </source>
</evidence>
<dbReference type="PANTHER" id="PTHR33939:SF1">
    <property type="entry name" value="DUF4371 DOMAIN-CONTAINING PROTEIN"/>
    <property type="match status" value="1"/>
</dbReference>
<evidence type="ECO:0000256" key="2">
    <source>
        <dbReference type="ARBA" id="ARBA00022695"/>
    </source>
</evidence>
<dbReference type="GO" id="GO:0006508">
    <property type="term" value="P:proteolysis"/>
    <property type="evidence" value="ECO:0007669"/>
    <property type="project" value="InterPro"/>
</dbReference>
<accession>A0A8J6LAL8</accession>
<feature type="coiled-coil region" evidence="4">
    <location>
        <begin position="229"/>
        <end position="298"/>
    </location>
</feature>
<dbReference type="EMBL" id="JABDTM020025557">
    <property type="protein sequence ID" value="KAH0813142.1"/>
    <property type="molecule type" value="Genomic_DNA"/>
</dbReference>
<keyword evidence="2" id="KW-0548">Nucleotidyltransferase</keyword>
<dbReference type="GO" id="GO:0003964">
    <property type="term" value="F:RNA-directed DNA polymerase activity"/>
    <property type="evidence" value="ECO:0007669"/>
    <property type="project" value="UniProtKB-KW"/>
</dbReference>
<keyword evidence="1" id="KW-0808">Transferase</keyword>